<feature type="transmembrane region" description="Helical" evidence="1">
    <location>
        <begin position="104"/>
        <end position="123"/>
    </location>
</feature>
<gene>
    <name evidence="2" type="ORF">BDA99DRAFT_230764</name>
</gene>
<dbReference type="EMBL" id="JAIXMP010000039">
    <property type="protein sequence ID" value="KAI9248217.1"/>
    <property type="molecule type" value="Genomic_DNA"/>
</dbReference>
<dbReference type="AlphaFoldDB" id="A0AAD5JZK3"/>
<keyword evidence="1" id="KW-0812">Transmembrane</keyword>
<sequence length="126" mass="14819">MIFTNHVKNLITRSSENLCCTDRQIRSTKLLLLPHTRNNHATYYYYNVYIYIQFFFPPSLYKVNKLHILSPQTQTQCFLSFVSTQSHGSSNSLLFLIIDIKENIIIVIIVAFSYNQTIFYSFGEYV</sequence>
<evidence type="ECO:0000313" key="3">
    <source>
        <dbReference type="Proteomes" id="UP001209540"/>
    </source>
</evidence>
<evidence type="ECO:0000256" key="1">
    <source>
        <dbReference type="SAM" id="Phobius"/>
    </source>
</evidence>
<feature type="transmembrane region" description="Helical" evidence="1">
    <location>
        <begin position="43"/>
        <end position="61"/>
    </location>
</feature>
<accession>A0AAD5JZK3</accession>
<reference evidence="2" key="2">
    <citation type="submission" date="2023-02" db="EMBL/GenBank/DDBJ databases">
        <authorList>
            <consortium name="DOE Joint Genome Institute"/>
            <person name="Mondo S.J."/>
            <person name="Chang Y."/>
            <person name="Wang Y."/>
            <person name="Ahrendt S."/>
            <person name="Andreopoulos W."/>
            <person name="Barry K."/>
            <person name="Beard J."/>
            <person name="Benny G.L."/>
            <person name="Blankenship S."/>
            <person name="Bonito G."/>
            <person name="Cuomo C."/>
            <person name="Desiro A."/>
            <person name="Gervers K.A."/>
            <person name="Hundley H."/>
            <person name="Kuo A."/>
            <person name="LaButti K."/>
            <person name="Lang B.F."/>
            <person name="Lipzen A."/>
            <person name="O'Donnell K."/>
            <person name="Pangilinan J."/>
            <person name="Reynolds N."/>
            <person name="Sandor L."/>
            <person name="Smith M.W."/>
            <person name="Tsang A."/>
            <person name="Grigoriev I.V."/>
            <person name="Stajich J.E."/>
            <person name="Spatafora J.W."/>
        </authorList>
    </citation>
    <scope>NUCLEOTIDE SEQUENCE</scope>
    <source>
        <strain evidence="2">RSA 2281</strain>
    </source>
</reference>
<name>A0AAD5JZK3_9FUNG</name>
<comment type="caution">
    <text evidence="2">The sequence shown here is derived from an EMBL/GenBank/DDBJ whole genome shotgun (WGS) entry which is preliminary data.</text>
</comment>
<protein>
    <submittedName>
        <fullName evidence="2">Uncharacterized protein</fullName>
    </submittedName>
</protein>
<dbReference type="Proteomes" id="UP001209540">
    <property type="component" value="Unassembled WGS sequence"/>
</dbReference>
<evidence type="ECO:0000313" key="2">
    <source>
        <dbReference type="EMBL" id="KAI9248217.1"/>
    </source>
</evidence>
<reference evidence="2" key="1">
    <citation type="journal article" date="2022" name="IScience">
        <title>Evolution of zygomycete secretomes and the origins of terrestrial fungal ecologies.</title>
        <authorList>
            <person name="Chang Y."/>
            <person name="Wang Y."/>
            <person name="Mondo S."/>
            <person name="Ahrendt S."/>
            <person name="Andreopoulos W."/>
            <person name="Barry K."/>
            <person name="Beard J."/>
            <person name="Benny G.L."/>
            <person name="Blankenship S."/>
            <person name="Bonito G."/>
            <person name="Cuomo C."/>
            <person name="Desiro A."/>
            <person name="Gervers K.A."/>
            <person name="Hundley H."/>
            <person name="Kuo A."/>
            <person name="LaButti K."/>
            <person name="Lang B.F."/>
            <person name="Lipzen A."/>
            <person name="O'Donnell K."/>
            <person name="Pangilinan J."/>
            <person name="Reynolds N."/>
            <person name="Sandor L."/>
            <person name="Smith M.E."/>
            <person name="Tsang A."/>
            <person name="Grigoriev I.V."/>
            <person name="Stajich J.E."/>
            <person name="Spatafora J.W."/>
        </authorList>
    </citation>
    <scope>NUCLEOTIDE SEQUENCE</scope>
    <source>
        <strain evidence="2">RSA 2281</strain>
    </source>
</reference>
<keyword evidence="1" id="KW-0472">Membrane</keyword>
<keyword evidence="3" id="KW-1185">Reference proteome</keyword>
<organism evidence="2 3">
    <name type="scientific">Phascolomyces articulosus</name>
    <dbReference type="NCBI Taxonomy" id="60185"/>
    <lineage>
        <taxon>Eukaryota</taxon>
        <taxon>Fungi</taxon>
        <taxon>Fungi incertae sedis</taxon>
        <taxon>Mucoromycota</taxon>
        <taxon>Mucoromycotina</taxon>
        <taxon>Mucoromycetes</taxon>
        <taxon>Mucorales</taxon>
        <taxon>Lichtheimiaceae</taxon>
        <taxon>Phascolomyces</taxon>
    </lineage>
</organism>
<proteinExistence type="predicted"/>
<keyword evidence="1" id="KW-1133">Transmembrane helix</keyword>